<accession>A0ABR1GNW3</accession>
<gene>
    <name evidence="8" type="ORF">QQX98_010799</name>
</gene>
<dbReference type="Proteomes" id="UP001498476">
    <property type="component" value="Unassembled WGS sequence"/>
</dbReference>
<name>A0ABR1GNW3_9HYPO</name>
<dbReference type="InterPro" id="IPR002293">
    <property type="entry name" value="AA/rel_permease1"/>
</dbReference>
<keyword evidence="4 7" id="KW-1133">Transmembrane helix</keyword>
<keyword evidence="2" id="KW-0813">Transport</keyword>
<dbReference type="EMBL" id="JAZAVJ010000246">
    <property type="protein sequence ID" value="KAK7403433.1"/>
    <property type="molecule type" value="Genomic_DNA"/>
</dbReference>
<evidence type="ECO:0000256" key="1">
    <source>
        <dbReference type="ARBA" id="ARBA00004141"/>
    </source>
</evidence>
<feature type="transmembrane region" description="Helical" evidence="7">
    <location>
        <begin position="481"/>
        <end position="500"/>
    </location>
</feature>
<feature type="transmembrane region" description="Helical" evidence="7">
    <location>
        <begin position="199"/>
        <end position="219"/>
    </location>
</feature>
<organism evidence="8 9">
    <name type="scientific">Neonectria punicea</name>
    <dbReference type="NCBI Taxonomy" id="979145"/>
    <lineage>
        <taxon>Eukaryota</taxon>
        <taxon>Fungi</taxon>
        <taxon>Dikarya</taxon>
        <taxon>Ascomycota</taxon>
        <taxon>Pezizomycotina</taxon>
        <taxon>Sordariomycetes</taxon>
        <taxon>Hypocreomycetidae</taxon>
        <taxon>Hypocreales</taxon>
        <taxon>Nectriaceae</taxon>
        <taxon>Neonectria</taxon>
    </lineage>
</organism>
<dbReference type="PANTHER" id="PTHR45649:SF14">
    <property type="entry name" value="GABA PERMEASE"/>
    <property type="match status" value="1"/>
</dbReference>
<keyword evidence="5 7" id="KW-0472">Membrane</keyword>
<reference evidence="8 9" key="1">
    <citation type="journal article" date="2025" name="Microbiol. Resour. Announc.">
        <title>Draft genome sequences for Neonectria magnoliae and Neonectria punicea, canker pathogens of Liriodendron tulipifera and Acer saccharum in West Virginia.</title>
        <authorList>
            <person name="Petronek H.M."/>
            <person name="Kasson M.T."/>
            <person name="Metheny A.M."/>
            <person name="Stauder C.M."/>
            <person name="Lovett B."/>
            <person name="Lynch S.C."/>
            <person name="Garnas J.R."/>
            <person name="Kasson L.R."/>
            <person name="Stajich J.E."/>
        </authorList>
    </citation>
    <scope>NUCLEOTIDE SEQUENCE [LARGE SCALE GENOMIC DNA]</scope>
    <source>
        <strain evidence="8 9">NRRL 64653</strain>
    </source>
</reference>
<evidence type="ECO:0000256" key="2">
    <source>
        <dbReference type="ARBA" id="ARBA00022448"/>
    </source>
</evidence>
<dbReference type="Pfam" id="PF13520">
    <property type="entry name" value="AA_permease_2"/>
    <property type="match status" value="1"/>
</dbReference>
<evidence type="ECO:0000256" key="3">
    <source>
        <dbReference type="ARBA" id="ARBA00022692"/>
    </source>
</evidence>
<feature type="transmembrane region" description="Helical" evidence="7">
    <location>
        <begin position="404"/>
        <end position="429"/>
    </location>
</feature>
<feature type="transmembrane region" description="Helical" evidence="7">
    <location>
        <begin position="167"/>
        <end position="187"/>
    </location>
</feature>
<dbReference type="Gene3D" id="1.20.1740.10">
    <property type="entry name" value="Amino acid/polyamine transporter I"/>
    <property type="match status" value="1"/>
</dbReference>
<feature type="transmembrane region" description="Helical" evidence="7">
    <location>
        <begin position="275"/>
        <end position="297"/>
    </location>
</feature>
<comment type="subcellular location">
    <subcellularLocation>
        <location evidence="1">Membrane</location>
        <topology evidence="1">Multi-pass membrane protein</topology>
    </subcellularLocation>
</comment>
<keyword evidence="3 7" id="KW-0812">Transmembrane</keyword>
<dbReference type="PANTHER" id="PTHR45649">
    <property type="entry name" value="AMINO-ACID PERMEASE BAT1"/>
    <property type="match status" value="1"/>
</dbReference>
<feature type="transmembrane region" description="Helical" evidence="7">
    <location>
        <begin position="450"/>
        <end position="469"/>
    </location>
</feature>
<evidence type="ECO:0008006" key="10">
    <source>
        <dbReference type="Google" id="ProtNLM"/>
    </source>
</evidence>
<keyword evidence="9" id="KW-1185">Reference proteome</keyword>
<evidence type="ECO:0000313" key="9">
    <source>
        <dbReference type="Proteomes" id="UP001498476"/>
    </source>
</evidence>
<comment type="caution">
    <text evidence="8">The sequence shown here is derived from an EMBL/GenBank/DDBJ whole genome shotgun (WGS) entry which is preliminary data.</text>
</comment>
<feature type="region of interest" description="Disordered" evidence="6">
    <location>
        <begin position="1"/>
        <end position="27"/>
    </location>
</feature>
<evidence type="ECO:0000256" key="7">
    <source>
        <dbReference type="SAM" id="Phobius"/>
    </source>
</evidence>
<evidence type="ECO:0000256" key="6">
    <source>
        <dbReference type="SAM" id="MobiDB-lite"/>
    </source>
</evidence>
<dbReference type="PIRSF" id="PIRSF006060">
    <property type="entry name" value="AA_transporter"/>
    <property type="match status" value="1"/>
</dbReference>
<feature type="transmembrane region" description="Helical" evidence="7">
    <location>
        <begin position="378"/>
        <end position="398"/>
    </location>
</feature>
<evidence type="ECO:0000256" key="5">
    <source>
        <dbReference type="ARBA" id="ARBA00023136"/>
    </source>
</evidence>
<feature type="compositionally biased region" description="Basic and acidic residues" evidence="6">
    <location>
        <begin position="1"/>
        <end position="10"/>
    </location>
</feature>
<feature type="transmembrane region" description="Helical" evidence="7">
    <location>
        <begin position="239"/>
        <end position="263"/>
    </location>
</feature>
<evidence type="ECO:0000313" key="8">
    <source>
        <dbReference type="EMBL" id="KAK7403433.1"/>
    </source>
</evidence>
<protein>
    <recommendedName>
        <fullName evidence="10">Amino acid permease</fullName>
    </recommendedName>
</protein>
<sequence length="527" mass="56361">MEIKKQHDSDTLSQARSPGFKPQGVGSDAERLEHLGIQGELDRSFSLPSLIGLCLCLMGTWEACSSVVAQALTSGGVPCLLIATFLCSIAVGASLGEIASIYPTAGGQYHWVAALFPDSGRKTAAWVTGWISIGGQIVMTASVAFACGLMTQGLIVLNVEGYIPTRWQAVLIYWAFLLYAAAMNIWCHRLLPTASLISGILHVVCFVAIFIALAVMAPKNSASFVFTETYNRTGWPSDGVAWLVGLISTVYPFLGYDAAYHLAEELPHASRNVPLAMLGSIVTNGTIGLAYVLMLAFSTGSLDTILDTPTGFPFMKIFLDATRSTAGATALVLYPIVVAVAGTVAGVTSTSRTLWVYARDKATPFPGHLSHVNQRARVPVNAIVACLVLQAALGFIYLGNTTAFNAILSMSIIGMYSSYGIPIACMLFNGRTQLPKSEYGPFRFGKIAGPILNIISLVWITAAIIFSIFPGTIPANSTNMNYSIAVMVAWMAFGLAWYAISLRRKFHTPIVRPNVVMGLPLNLHVGG</sequence>
<evidence type="ECO:0000256" key="4">
    <source>
        <dbReference type="ARBA" id="ARBA00022989"/>
    </source>
</evidence>
<proteinExistence type="predicted"/>
<feature type="transmembrane region" description="Helical" evidence="7">
    <location>
        <begin position="332"/>
        <end position="357"/>
    </location>
</feature>
<feature type="transmembrane region" description="Helical" evidence="7">
    <location>
        <begin position="130"/>
        <end position="155"/>
    </location>
</feature>